<keyword evidence="2" id="KW-1185">Reference proteome</keyword>
<dbReference type="AlphaFoldDB" id="A0AAD8X528"/>
<evidence type="ECO:0000313" key="1">
    <source>
        <dbReference type="EMBL" id="KAK1697293.1"/>
    </source>
</evidence>
<name>A0AAD8X528_LOLMU</name>
<comment type="caution">
    <text evidence="1">The sequence shown here is derived from an EMBL/GenBank/DDBJ whole genome shotgun (WGS) entry which is preliminary data.</text>
</comment>
<sequence>MKDRIAQMEKNMRSTYALAAIINKKNELAADAERYALTELHKATESLNFIALNKAEENKRIHERVNALTQLSSADEVFWREQSKASTVAKFQDRVQQVHRFFDKCYKGLRVIWKTMFPLNAVPPTLLTLMSEFSNAKKIRSLVRAQLLAGARATLRPHALSFGRPYVNCQCAELYGAAYPEGGPACRHYCR</sequence>
<evidence type="ECO:0000313" key="2">
    <source>
        <dbReference type="Proteomes" id="UP001231189"/>
    </source>
</evidence>
<protein>
    <submittedName>
        <fullName evidence="1">Uncharacterized protein</fullName>
    </submittedName>
</protein>
<dbReference type="Proteomes" id="UP001231189">
    <property type="component" value="Unassembled WGS sequence"/>
</dbReference>
<reference evidence="1" key="1">
    <citation type="submission" date="2023-07" db="EMBL/GenBank/DDBJ databases">
        <title>A chromosome-level genome assembly of Lolium multiflorum.</title>
        <authorList>
            <person name="Chen Y."/>
            <person name="Copetti D."/>
            <person name="Kolliker R."/>
            <person name="Studer B."/>
        </authorList>
    </citation>
    <scope>NUCLEOTIDE SEQUENCE</scope>
    <source>
        <strain evidence="1">02402/16</strain>
        <tissue evidence="1">Leaf</tissue>
    </source>
</reference>
<proteinExistence type="predicted"/>
<accession>A0AAD8X528</accession>
<gene>
    <name evidence="1" type="ORF">QYE76_013990</name>
</gene>
<organism evidence="1 2">
    <name type="scientific">Lolium multiflorum</name>
    <name type="common">Italian ryegrass</name>
    <name type="synonym">Lolium perenne subsp. multiflorum</name>
    <dbReference type="NCBI Taxonomy" id="4521"/>
    <lineage>
        <taxon>Eukaryota</taxon>
        <taxon>Viridiplantae</taxon>
        <taxon>Streptophyta</taxon>
        <taxon>Embryophyta</taxon>
        <taxon>Tracheophyta</taxon>
        <taxon>Spermatophyta</taxon>
        <taxon>Magnoliopsida</taxon>
        <taxon>Liliopsida</taxon>
        <taxon>Poales</taxon>
        <taxon>Poaceae</taxon>
        <taxon>BOP clade</taxon>
        <taxon>Pooideae</taxon>
        <taxon>Poodae</taxon>
        <taxon>Poeae</taxon>
        <taxon>Poeae Chloroplast Group 2 (Poeae type)</taxon>
        <taxon>Loliodinae</taxon>
        <taxon>Loliinae</taxon>
        <taxon>Lolium</taxon>
    </lineage>
</organism>
<dbReference type="EMBL" id="JAUUTY010000001">
    <property type="protein sequence ID" value="KAK1697293.1"/>
    <property type="molecule type" value="Genomic_DNA"/>
</dbReference>